<evidence type="ECO:0000313" key="1">
    <source>
        <dbReference type="EMBL" id="JAC29904.1"/>
    </source>
</evidence>
<name>A0A023G7U9_AMBTT</name>
<protein>
    <recommendedName>
        <fullName evidence="2">AB hydrolase-1 domain-containing protein</fullName>
    </recommendedName>
</protein>
<dbReference type="AlphaFoldDB" id="A0A023G7U9"/>
<proteinExistence type="evidence at transcript level"/>
<evidence type="ECO:0008006" key="2">
    <source>
        <dbReference type="Google" id="ProtNLM"/>
    </source>
</evidence>
<dbReference type="SUPFAM" id="SSF53474">
    <property type="entry name" value="alpha/beta-Hydrolases"/>
    <property type="match status" value="1"/>
</dbReference>
<dbReference type="Gene3D" id="3.40.50.1820">
    <property type="entry name" value="alpha/beta hydrolase"/>
    <property type="match status" value="1"/>
</dbReference>
<reference evidence="1" key="1">
    <citation type="submission" date="2014-03" db="EMBL/GenBank/DDBJ databases">
        <title>The sialotranscriptome of Amblyomma triste, Amblyomma parvum and Amblyomma cajennense ticks, uncovered by 454-based RNA-seq.</title>
        <authorList>
            <person name="Garcia G.R."/>
            <person name="Gardinassi L.G."/>
            <person name="Ribeiro J.M."/>
            <person name="Anatriello E."/>
            <person name="Ferreira B.R."/>
            <person name="Moreira H.N."/>
            <person name="Mafra C."/>
            <person name="Olegario M.M."/>
            <person name="Szabo P.J."/>
            <person name="Miranda-Santos I.K."/>
            <person name="Maruyama S.R."/>
        </authorList>
    </citation>
    <scope>NUCLEOTIDE SEQUENCE</scope>
    <source>
        <strain evidence="1">Mato Grasso do Sul</strain>
        <tissue evidence="1">Salivary glands</tissue>
    </source>
</reference>
<dbReference type="PANTHER" id="PTHR47533:SF4">
    <property type="entry name" value="AB HYDROLASE-1 DOMAIN-CONTAINING PROTEIN"/>
    <property type="match status" value="1"/>
</dbReference>
<dbReference type="InterPro" id="IPR029058">
    <property type="entry name" value="AB_hydrolase_fold"/>
</dbReference>
<dbReference type="EMBL" id="GBBM01005514">
    <property type="protein sequence ID" value="JAC29904.1"/>
    <property type="molecule type" value="mRNA"/>
</dbReference>
<sequence length="237" mass="26882">LCFNWPNFTFSSQTGYWWHSSDEKTNLMVDFLKQLGIKKVDMLVAHSTASPPAVQLAAQRPDIEVKSLALFMPITSRVFKGGKNPLLFNPILGWVLKARGGEAFAKYFMQSVMALSRHPTRGRAYDVFFAYLSAIGYEQAEIDQHLATLRQRALPTLIMVSNNDRLLSVEDNHRLMRKMGCDPRNAWLYDEQGQLVKKGNEGVVKVIELEKGSHYGFNRFPDIANDALMELLNSVAR</sequence>
<dbReference type="PANTHER" id="PTHR47533">
    <property type="entry name" value="PROTEIN CBG21859"/>
    <property type="match status" value="1"/>
</dbReference>
<feature type="non-terminal residue" evidence="1">
    <location>
        <position position="1"/>
    </location>
</feature>
<accession>A0A023G7U9</accession>
<organism evidence="1">
    <name type="scientific">Amblyomma triste</name>
    <name type="common">Neotropical tick</name>
    <dbReference type="NCBI Taxonomy" id="251400"/>
    <lineage>
        <taxon>Eukaryota</taxon>
        <taxon>Metazoa</taxon>
        <taxon>Ecdysozoa</taxon>
        <taxon>Arthropoda</taxon>
        <taxon>Chelicerata</taxon>
        <taxon>Arachnida</taxon>
        <taxon>Acari</taxon>
        <taxon>Parasitiformes</taxon>
        <taxon>Ixodida</taxon>
        <taxon>Ixodoidea</taxon>
        <taxon>Ixodidae</taxon>
        <taxon>Amblyomminae</taxon>
        <taxon>Amblyomma</taxon>
    </lineage>
</organism>